<protein>
    <submittedName>
        <fullName evidence="2">Uncharacterized protein</fullName>
    </submittedName>
</protein>
<dbReference type="Proteomes" id="UP001194580">
    <property type="component" value="Unassembled WGS sequence"/>
</dbReference>
<dbReference type="AlphaFoldDB" id="A0AAD4DIS6"/>
<sequence length="697" mass="76414">MDPPRTQNDDHHFPKSGNDGVIAGCWRQFSRPAHYAEDYNGGIGRNLEPLRRPRISRKHNSTSPINPTSQSPFATSYSSLVLSSPERIAVSSDYTAVSPQSSPFFAPSAQQNSSESSSIESPATDNSSPSSVSLFKSSISNGQDSSTPTKEGGSNSASSGGDTSLEHHPSASSLEQNASASSSSSSQTSTPAQPRNSSGTRNSSDDRSNTGTGTGSSGTPAKPRPSVPRIIIPDGTSINLSTPPTTPRLPHRTPLPAIMMHWPYTLQQIKERLRSQGRLPYRRNQVGPPRQAIDPTRNTVDQSLQDSQQSPGATGQDTVHIELTELSAVDNQEALADAAKAGDDPSSPKQDPRTPYMSELGVMGFQMGGRNDSLSSSEKDIWWDYEDSTTMSLFSRERWRRALCSRPGLFNLFKHLITTSLGLITILAIALTALGKIKNHQQVSDTIPDSLADNIMEAQIIVIKDFNRFQQSNYAQGNYVQLEDHPQLKTSSKIPIWNQLIRKDCFHKKCDIEDLGNEFFAFMHPESFGISLPHNWPSLCNSCIEISRNQFVYKTKVRILGDLTTCPADAAQTQDAVVSNPASSAPALTIQSIPAPSPTLATPTHKTRHHRHKPKRLETHIKQHNPSPDTPDKLQKRQETITLVSSDPLVQAPAIAQLPYLIVDPSTFHNLTMYDTQAALHEMNLLQVQFRFVLCDS</sequence>
<evidence type="ECO:0000256" key="1">
    <source>
        <dbReference type="SAM" id="MobiDB-lite"/>
    </source>
</evidence>
<gene>
    <name evidence="2" type="ORF">BGZ95_001886</name>
</gene>
<feature type="region of interest" description="Disordered" evidence="1">
    <location>
        <begin position="1"/>
        <end position="22"/>
    </location>
</feature>
<comment type="caution">
    <text evidence="2">The sequence shown here is derived from an EMBL/GenBank/DDBJ whole genome shotgun (WGS) entry which is preliminary data.</text>
</comment>
<evidence type="ECO:0000313" key="3">
    <source>
        <dbReference type="Proteomes" id="UP001194580"/>
    </source>
</evidence>
<feature type="compositionally biased region" description="Polar residues" evidence="1">
    <location>
        <begin position="61"/>
        <end position="77"/>
    </location>
</feature>
<accession>A0AAD4DIS6</accession>
<evidence type="ECO:0000313" key="2">
    <source>
        <dbReference type="EMBL" id="KAG0279228.1"/>
    </source>
</evidence>
<feature type="region of interest" description="Disordered" evidence="1">
    <location>
        <begin position="280"/>
        <end position="316"/>
    </location>
</feature>
<dbReference type="EMBL" id="JAAAIL010000139">
    <property type="protein sequence ID" value="KAG0279228.1"/>
    <property type="molecule type" value="Genomic_DNA"/>
</dbReference>
<keyword evidence="3" id="KW-1185">Reference proteome</keyword>
<feature type="region of interest" description="Disordered" evidence="1">
    <location>
        <begin position="592"/>
        <end position="615"/>
    </location>
</feature>
<feature type="compositionally biased region" description="Low complexity" evidence="1">
    <location>
        <begin position="170"/>
        <end position="193"/>
    </location>
</feature>
<proteinExistence type="predicted"/>
<feature type="compositionally biased region" description="Polar residues" evidence="1">
    <location>
        <begin position="141"/>
        <end position="162"/>
    </location>
</feature>
<organism evidence="2 3">
    <name type="scientific">Linnemannia exigua</name>
    <dbReference type="NCBI Taxonomy" id="604196"/>
    <lineage>
        <taxon>Eukaryota</taxon>
        <taxon>Fungi</taxon>
        <taxon>Fungi incertae sedis</taxon>
        <taxon>Mucoromycota</taxon>
        <taxon>Mortierellomycotina</taxon>
        <taxon>Mortierellomycetes</taxon>
        <taxon>Mortierellales</taxon>
        <taxon>Mortierellaceae</taxon>
        <taxon>Linnemannia</taxon>
    </lineage>
</organism>
<feature type="region of interest" description="Disordered" evidence="1">
    <location>
        <begin position="37"/>
        <end position="77"/>
    </location>
</feature>
<feature type="compositionally biased region" description="Basic residues" evidence="1">
    <location>
        <begin position="605"/>
        <end position="615"/>
    </location>
</feature>
<reference evidence="2" key="1">
    <citation type="journal article" date="2020" name="Fungal Divers.">
        <title>Resolving the Mortierellaceae phylogeny through synthesis of multi-gene phylogenetics and phylogenomics.</title>
        <authorList>
            <person name="Vandepol N."/>
            <person name="Liber J."/>
            <person name="Desiro A."/>
            <person name="Na H."/>
            <person name="Kennedy M."/>
            <person name="Barry K."/>
            <person name="Grigoriev I.V."/>
            <person name="Miller A.N."/>
            <person name="O'Donnell K."/>
            <person name="Stajich J.E."/>
            <person name="Bonito G."/>
        </authorList>
    </citation>
    <scope>NUCLEOTIDE SEQUENCE</scope>
    <source>
        <strain evidence="2">NRRL 28262</strain>
    </source>
</reference>
<feature type="compositionally biased region" description="Polar residues" evidence="1">
    <location>
        <begin position="296"/>
        <end position="316"/>
    </location>
</feature>
<feature type="region of interest" description="Disordered" evidence="1">
    <location>
        <begin position="93"/>
        <end position="252"/>
    </location>
</feature>
<name>A0AAD4DIS6_9FUNG</name>
<feature type="compositionally biased region" description="Low complexity" evidence="1">
    <location>
        <begin position="98"/>
        <end position="140"/>
    </location>
</feature>